<evidence type="ECO:0000256" key="1">
    <source>
        <dbReference type="SAM" id="MobiDB-lite"/>
    </source>
</evidence>
<feature type="region of interest" description="Disordered" evidence="1">
    <location>
        <begin position="1"/>
        <end position="33"/>
    </location>
</feature>
<dbReference type="Proteomes" id="UP000242715">
    <property type="component" value="Unassembled WGS sequence"/>
</dbReference>
<dbReference type="EMBL" id="DF973836">
    <property type="protein sequence ID" value="GAU40968.1"/>
    <property type="molecule type" value="Genomic_DNA"/>
</dbReference>
<evidence type="ECO:0000313" key="3">
    <source>
        <dbReference type="Proteomes" id="UP000242715"/>
    </source>
</evidence>
<keyword evidence="3" id="KW-1185">Reference proteome</keyword>
<sequence>MRGEDRKQLSEETEFEEDENEKKEREEEESETVALVAEGIMRTAAPPVIVAIVAVGEDRDGKGSEGVSNTRSAIWFG</sequence>
<dbReference type="AlphaFoldDB" id="A0A2Z6N7Z7"/>
<gene>
    <name evidence="2" type="ORF">TSUD_300470</name>
</gene>
<name>A0A2Z6N7Z7_TRISU</name>
<protein>
    <submittedName>
        <fullName evidence="2">Uncharacterized protein</fullName>
    </submittedName>
</protein>
<accession>A0A2Z6N7Z7</accession>
<proteinExistence type="predicted"/>
<organism evidence="2 3">
    <name type="scientific">Trifolium subterraneum</name>
    <name type="common">Subterranean clover</name>
    <dbReference type="NCBI Taxonomy" id="3900"/>
    <lineage>
        <taxon>Eukaryota</taxon>
        <taxon>Viridiplantae</taxon>
        <taxon>Streptophyta</taxon>
        <taxon>Embryophyta</taxon>
        <taxon>Tracheophyta</taxon>
        <taxon>Spermatophyta</taxon>
        <taxon>Magnoliopsida</taxon>
        <taxon>eudicotyledons</taxon>
        <taxon>Gunneridae</taxon>
        <taxon>Pentapetalae</taxon>
        <taxon>rosids</taxon>
        <taxon>fabids</taxon>
        <taxon>Fabales</taxon>
        <taxon>Fabaceae</taxon>
        <taxon>Papilionoideae</taxon>
        <taxon>50 kb inversion clade</taxon>
        <taxon>NPAAA clade</taxon>
        <taxon>Hologalegina</taxon>
        <taxon>IRL clade</taxon>
        <taxon>Trifolieae</taxon>
        <taxon>Trifolium</taxon>
    </lineage>
</organism>
<evidence type="ECO:0000313" key="2">
    <source>
        <dbReference type="EMBL" id="GAU40968.1"/>
    </source>
</evidence>
<reference evidence="3" key="1">
    <citation type="journal article" date="2017" name="Front. Plant Sci.">
        <title>Climate Clever Clovers: New Paradigm to Reduce the Environmental Footprint of Ruminants by Breeding Low Methanogenic Forages Utilizing Haplotype Variation.</title>
        <authorList>
            <person name="Kaur P."/>
            <person name="Appels R."/>
            <person name="Bayer P.E."/>
            <person name="Keeble-Gagnere G."/>
            <person name="Wang J."/>
            <person name="Hirakawa H."/>
            <person name="Shirasawa K."/>
            <person name="Vercoe P."/>
            <person name="Stefanova K."/>
            <person name="Durmic Z."/>
            <person name="Nichols P."/>
            <person name="Revell C."/>
            <person name="Isobe S.N."/>
            <person name="Edwards D."/>
            <person name="Erskine W."/>
        </authorList>
    </citation>
    <scope>NUCLEOTIDE SEQUENCE [LARGE SCALE GENOMIC DNA]</scope>
    <source>
        <strain evidence="3">cv. Daliak</strain>
    </source>
</reference>
<feature type="compositionally biased region" description="Basic and acidic residues" evidence="1">
    <location>
        <begin position="1"/>
        <end position="10"/>
    </location>
</feature>